<keyword evidence="3" id="KW-0378">Hydrolase</keyword>
<dbReference type="Proteomes" id="UP000606870">
    <property type="component" value="Unassembled WGS sequence"/>
</dbReference>
<dbReference type="InterPro" id="IPR000878">
    <property type="entry name" value="4pyrrol_Mease"/>
</dbReference>
<keyword evidence="4" id="KW-1185">Reference proteome</keyword>
<dbReference type="NCBIfam" id="TIGR00444">
    <property type="entry name" value="mazG"/>
    <property type="match status" value="1"/>
</dbReference>
<protein>
    <submittedName>
        <fullName evidence="3">Nucleoside triphosphate pyrophosphohydrolase</fullName>
        <ecNumber evidence="3">3.6.1.9</ecNumber>
    </submittedName>
</protein>
<name>A0ABR6VH25_9FIRM</name>
<evidence type="ECO:0000313" key="4">
    <source>
        <dbReference type="Proteomes" id="UP000606870"/>
    </source>
</evidence>
<dbReference type="CDD" id="cd11528">
    <property type="entry name" value="NTP-PPase_MazG_Nterm"/>
    <property type="match status" value="1"/>
</dbReference>
<dbReference type="SUPFAM" id="SSF101386">
    <property type="entry name" value="all-alpha NTP pyrophosphatases"/>
    <property type="match status" value="2"/>
</dbReference>
<dbReference type="CDD" id="cd11723">
    <property type="entry name" value="YabN_N_like"/>
    <property type="match status" value="1"/>
</dbReference>
<evidence type="ECO:0000313" key="3">
    <source>
        <dbReference type="EMBL" id="MBC3536594.1"/>
    </source>
</evidence>
<feature type="domain" description="Tetrapyrrole methylase" evidence="1">
    <location>
        <begin position="3"/>
        <end position="205"/>
    </location>
</feature>
<dbReference type="Gene3D" id="3.40.1010.10">
    <property type="entry name" value="Cobalt-precorrin-4 Transmethylase, Domain 1"/>
    <property type="match status" value="1"/>
</dbReference>
<dbReference type="CDD" id="cd11529">
    <property type="entry name" value="NTP-PPase_MazG_Cterm"/>
    <property type="match status" value="1"/>
</dbReference>
<dbReference type="EMBL" id="JACOGK010000010">
    <property type="protein sequence ID" value="MBC3536594.1"/>
    <property type="molecule type" value="Genomic_DNA"/>
</dbReference>
<dbReference type="InterPro" id="IPR011551">
    <property type="entry name" value="NTP_PyrPHydrolase_MazG"/>
</dbReference>
<dbReference type="InterPro" id="IPR035013">
    <property type="entry name" value="YabN_N"/>
</dbReference>
<dbReference type="PANTHER" id="PTHR30522">
    <property type="entry name" value="NUCLEOSIDE TRIPHOSPHATE PYROPHOSPHOHYDROLASE"/>
    <property type="match status" value="1"/>
</dbReference>
<accession>A0ABR6VH25</accession>
<dbReference type="Pfam" id="PF00590">
    <property type="entry name" value="TP_methylase"/>
    <property type="match status" value="1"/>
</dbReference>
<proteinExistence type="predicted"/>
<comment type="caution">
    <text evidence="3">The sequence shown here is derived from an EMBL/GenBank/DDBJ whole genome shotgun (WGS) entry which is preliminary data.</text>
</comment>
<dbReference type="InterPro" id="IPR048011">
    <property type="entry name" value="NTP-PPase_MazG-like_C"/>
</dbReference>
<evidence type="ECO:0000259" key="2">
    <source>
        <dbReference type="Pfam" id="PF03819"/>
    </source>
</evidence>
<feature type="domain" description="NTP pyrophosphohydrolase MazG-like" evidence="2">
    <location>
        <begin position="269"/>
        <end position="342"/>
    </location>
</feature>
<dbReference type="PIRSF" id="PIRSF002845">
    <property type="entry name" value="Ttrprl_mtas_MazG"/>
    <property type="match status" value="1"/>
</dbReference>
<dbReference type="Pfam" id="PF03819">
    <property type="entry name" value="MazG"/>
    <property type="match status" value="2"/>
</dbReference>
<dbReference type="InterPro" id="IPR014777">
    <property type="entry name" value="4pyrrole_Mease_sub1"/>
</dbReference>
<dbReference type="SUPFAM" id="SSF53790">
    <property type="entry name" value="Tetrapyrrole methylase"/>
    <property type="match status" value="1"/>
</dbReference>
<sequence>MATIHIVGLGPGDAGLITLDAWQLMSQTKRLILRTAIHPSVARLDEARLAYEALDRFYETEATFEEVYGHIVDYVLAAAQKEDVVYAVPGSPVVAERTVQLLEEKGAAADVTVDVLPGMSFLEVMYTRLRFDPVGGVTIIDSSDADRLPKDLQTPLIVTQVYDRRVASDVKLSLMDLYGDEYEAQLIYHISLPDEDIRTIKLYELDRIDTIDHLTSLFLPVPPVDAPTAPRDDAADAEASGSMPFDMQPLVDVMARLRGEGGCPWDKSQTHQSLRRFLIEEVYEMLDAIDQGDTDGIREELGDVLYQVVIHARIAEEEGLFSAQDIVSDVCKKMIRRHPHVFTTDRLEKTSSSMVNWDRLKQGELRQQHAHLLDGVVTGLPSLLAAYKLQEKSAKVGFEWSDTADVIAKVHEEWNEFLEAVREGDFTHEEEEAGDVLFVLANLCRRYQIEPECALHRANSKFRRRFSYVEDCVHASGKDWSAFTLDELDSFWKEAKEKERSCQTGK</sequence>
<dbReference type="InterPro" id="IPR048015">
    <property type="entry name" value="NTP-PPase_MazG-like_N"/>
</dbReference>
<feature type="domain" description="NTP pyrophosphohydrolase MazG-like" evidence="2">
    <location>
        <begin position="407"/>
        <end position="465"/>
    </location>
</feature>
<dbReference type="PANTHER" id="PTHR30522:SF0">
    <property type="entry name" value="NUCLEOSIDE TRIPHOSPHATE PYROPHOSPHOHYDROLASE"/>
    <property type="match status" value="1"/>
</dbReference>
<dbReference type="InterPro" id="IPR004518">
    <property type="entry name" value="MazG-like_dom"/>
</dbReference>
<dbReference type="InterPro" id="IPR024180">
    <property type="entry name" value="Tetrapyrrole_Mease/MazG_pred"/>
</dbReference>
<gene>
    <name evidence="3" type="primary">mazG</name>
    <name evidence="3" type="ORF">H8J70_04935</name>
</gene>
<dbReference type="InterPro" id="IPR035996">
    <property type="entry name" value="4pyrrol_Methylase_sf"/>
</dbReference>
<dbReference type="NCBIfam" id="NF007113">
    <property type="entry name" value="PRK09562.1"/>
    <property type="match status" value="1"/>
</dbReference>
<dbReference type="GO" id="GO:0047429">
    <property type="term" value="F:nucleoside triphosphate diphosphatase activity"/>
    <property type="evidence" value="ECO:0007669"/>
    <property type="project" value="UniProtKB-EC"/>
</dbReference>
<dbReference type="Gene3D" id="1.10.287.1080">
    <property type="entry name" value="MazG-like"/>
    <property type="match status" value="2"/>
</dbReference>
<organism evidence="3 4">
    <name type="scientific">Megasphaera hominis</name>
    <dbReference type="NCBI Taxonomy" id="159836"/>
    <lineage>
        <taxon>Bacteria</taxon>
        <taxon>Bacillati</taxon>
        <taxon>Bacillota</taxon>
        <taxon>Negativicutes</taxon>
        <taxon>Veillonellales</taxon>
        <taxon>Veillonellaceae</taxon>
        <taxon>Megasphaera</taxon>
    </lineage>
</organism>
<evidence type="ECO:0000259" key="1">
    <source>
        <dbReference type="Pfam" id="PF00590"/>
    </source>
</evidence>
<reference evidence="3 4" key="1">
    <citation type="submission" date="2020-08" db="EMBL/GenBank/DDBJ databases">
        <authorList>
            <person name="Liu C."/>
            <person name="Sun Q."/>
        </authorList>
    </citation>
    <scope>NUCLEOTIDE SEQUENCE [LARGE SCALE GENOMIC DNA]</scope>
    <source>
        <strain evidence="3 4">NSJ-59</strain>
    </source>
</reference>
<dbReference type="EC" id="3.6.1.9" evidence="3"/>